<evidence type="ECO:0008006" key="4">
    <source>
        <dbReference type="Google" id="ProtNLM"/>
    </source>
</evidence>
<feature type="transmembrane region" description="Helical" evidence="1">
    <location>
        <begin position="35"/>
        <end position="55"/>
    </location>
</feature>
<evidence type="ECO:0000256" key="1">
    <source>
        <dbReference type="SAM" id="Phobius"/>
    </source>
</evidence>
<keyword evidence="3" id="KW-1185">Reference proteome</keyword>
<dbReference type="AlphaFoldDB" id="A0A1I4CD01"/>
<dbReference type="Pfam" id="PF14316">
    <property type="entry name" value="DUF4381"/>
    <property type="match status" value="1"/>
</dbReference>
<proteinExistence type="predicted"/>
<evidence type="ECO:0000313" key="2">
    <source>
        <dbReference type="EMBL" id="SFK78159.1"/>
    </source>
</evidence>
<evidence type="ECO:0000313" key="3">
    <source>
        <dbReference type="Proteomes" id="UP000323300"/>
    </source>
</evidence>
<keyword evidence="1" id="KW-0812">Transmembrane</keyword>
<dbReference type="OrthoDB" id="283083at2"/>
<keyword evidence="1" id="KW-1133">Transmembrane helix</keyword>
<dbReference type="EMBL" id="FOSL01000012">
    <property type="protein sequence ID" value="SFK78159.1"/>
    <property type="molecule type" value="Genomic_DNA"/>
</dbReference>
<gene>
    <name evidence="2" type="ORF">SAMN04488498_112125</name>
</gene>
<dbReference type="RefSeq" id="WP_149761918.1">
    <property type="nucleotide sequence ID" value="NZ_BSPE01000004.1"/>
</dbReference>
<reference evidence="2 3" key="1">
    <citation type="submission" date="2016-10" db="EMBL/GenBank/DDBJ databases">
        <authorList>
            <person name="Varghese N."/>
            <person name="Submissions S."/>
        </authorList>
    </citation>
    <scope>NUCLEOTIDE SEQUENCE [LARGE SCALE GENOMIC DNA]</scope>
    <source>
        <strain evidence="2 3">DSM 21822</strain>
    </source>
</reference>
<organism evidence="2 3">
    <name type="scientific">Neomesorhizobium albiziae</name>
    <dbReference type="NCBI Taxonomy" id="335020"/>
    <lineage>
        <taxon>Bacteria</taxon>
        <taxon>Pseudomonadati</taxon>
        <taxon>Pseudomonadota</taxon>
        <taxon>Alphaproteobacteria</taxon>
        <taxon>Hyphomicrobiales</taxon>
        <taxon>Phyllobacteriaceae</taxon>
        <taxon>Neomesorhizobium</taxon>
    </lineage>
</organism>
<sequence>MEPAQPQQDPLTRLALQHLADISVPPPVSWMPQTWGWAMLALVAAALLIVALWRWHRRRVSNRYRREALAELTRMERDLADNTGRAQALEAMPELLKRVALAAWPRDAVASLSGGNWLAFLRQHGGDRSFPEPAARLLDDLEYRSQETRMSVSEDDARMFAAAARRWIEGHSVSA</sequence>
<protein>
    <recommendedName>
        <fullName evidence="4">DUF4381 domain-containing protein</fullName>
    </recommendedName>
</protein>
<name>A0A1I4CD01_9HYPH</name>
<dbReference type="Proteomes" id="UP000323300">
    <property type="component" value="Unassembled WGS sequence"/>
</dbReference>
<accession>A0A1I4CD01</accession>
<keyword evidence="1" id="KW-0472">Membrane</keyword>
<dbReference type="InterPro" id="IPR025489">
    <property type="entry name" value="DUF4381"/>
</dbReference>